<organism evidence="3 4">
    <name type="scientific">Achlya hypogyna</name>
    <name type="common">Oomycete</name>
    <name type="synonym">Protoachlya hypogyna</name>
    <dbReference type="NCBI Taxonomy" id="1202772"/>
    <lineage>
        <taxon>Eukaryota</taxon>
        <taxon>Sar</taxon>
        <taxon>Stramenopiles</taxon>
        <taxon>Oomycota</taxon>
        <taxon>Saprolegniomycetes</taxon>
        <taxon>Saprolegniales</taxon>
        <taxon>Achlyaceae</taxon>
        <taxon>Achlya</taxon>
    </lineage>
</organism>
<keyword evidence="2" id="KW-0812">Transmembrane</keyword>
<name>A0A1V9ZVA6_ACHHY</name>
<gene>
    <name evidence="3" type="ORF">ACHHYP_00341</name>
</gene>
<feature type="region of interest" description="Disordered" evidence="1">
    <location>
        <begin position="198"/>
        <end position="258"/>
    </location>
</feature>
<reference evidence="3 4" key="1">
    <citation type="journal article" date="2014" name="Genome Biol. Evol.">
        <title>The secreted proteins of Achlya hypogyna and Thraustotheca clavata identify the ancestral oomycete secretome and reveal gene acquisitions by horizontal gene transfer.</title>
        <authorList>
            <person name="Misner I."/>
            <person name="Blouin N."/>
            <person name="Leonard G."/>
            <person name="Richards T.A."/>
            <person name="Lane C.E."/>
        </authorList>
    </citation>
    <scope>NUCLEOTIDE SEQUENCE [LARGE SCALE GENOMIC DNA]</scope>
    <source>
        <strain evidence="3 4">ATCC 48635</strain>
    </source>
</reference>
<evidence type="ECO:0000256" key="2">
    <source>
        <dbReference type="SAM" id="Phobius"/>
    </source>
</evidence>
<proteinExistence type="predicted"/>
<protein>
    <submittedName>
        <fullName evidence="3">Uncharacterized protein</fullName>
    </submittedName>
</protein>
<sequence>MLDVEVYLASAGGSLLVLLLIWKTINRRRRRQYHSPLTVSNITFADNIHRRKRDLTRYIDTLQRQLEARMAQLKMHDDVEQILTARAAMEAASYPAMPHDDIDDADDPEWAVIMERGRELYGDEWDHGKDGQPSLKEQMHMHKTELLASATPRGAANDKLQKAIARHNNAALLVQEQVLKTARKTPRPAAVLPVVQNQWKSQRKRGSRNADVAKGPASPPARPKASDSGWSRGIFSTEGPPAPTHGVPKLNLAAVRDA</sequence>
<dbReference type="OrthoDB" id="78983at2759"/>
<keyword evidence="2" id="KW-1133">Transmembrane helix</keyword>
<dbReference type="Proteomes" id="UP000243579">
    <property type="component" value="Unassembled WGS sequence"/>
</dbReference>
<evidence type="ECO:0000256" key="1">
    <source>
        <dbReference type="SAM" id="MobiDB-lite"/>
    </source>
</evidence>
<comment type="caution">
    <text evidence="3">The sequence shown here is derived from an EMBL/GenBank/DDBJ whole genome shotgun (WGS) entry which is preliminary data.</text>
</comment>
<feature type="transmembrane region" description="Helical" evidence="2">
    <location>
        <begin position="6"/>
        <end position="25"/>
    </location>
</feature>
<dbReference type="EMBL" id="JNBR01000002">
    <property type="protein sequence ID" value="OQS01730.1"/>
    <property type="molecule type" value="Genomic_DNA"/>
</dbReference>
<evidence type="ECO:0000313" key="4">
    <source>
        <dbReference type="Proteomes" id="UP000243579"/>
    </source>
</evidence>
<keyword evidence="2" id="KW-0472">Membrane</keyword>
<dbReference type="AlphaFoldDB" id="A0A1V9ZVA6"/>
<evidence type="ECO:0000313" key="3">
    <source>
        <dbReference type="EMBL" id="OQS01730.1"/>
    </source>
</evidence>
<keyword evidence="4" id="KW-1185">Reference proteome</keyword>
<accession>A0A1V9ZVA6</accession>